<protein>
    <recommendedName>
        <fullName evidence="3">DUF5681 domain-containing protein</fullName>
    </recommendedName>
</protein>
<feature type="region of interest" description="Disordered" evidence="1">
    <location>
        <begin position="1"/>
        <end position="34"/>
    </location>
</feature>
<evidence type="ECO:0000313" key="2">
    <source>
        <dbReference type="EMBL" id="KKK52156.1"/>
    </source>
</evidence>
<gene>
    <name evidence="2" type="ORF">LCGC14_3107740</name>
</gene>
<dbReference type="EMBL" id="LAZR01067165">
    <property type="protein sequence ID" value="KKK52156.1"/>
    <property type="molecule type" value="Genomic_DNA"/>
</dbReference>
<dbReference type="AlphaFoldDB" id="A0A0F8YVW3"/>
<name>A0A0F8YVW3_9ZZZZ</name>
<evidence type="ECO:0008006" key="3">
    <source>
        <dbReference type="Google" id="ProtNLM"/>
    </source>
</evidence>
<reference evidence="2" key="1">
    <citation type="journal article" date="2015" name="Nature">
        <title>Complex archaea that bridge the gap between prokaryotes and eukaryotes.</title>
        <authorList>
            <person name="Spang A."/>
            <person name="Saw J.H."/>
            <person name="Jorgensen S.L."/>
            <person name="Zaremba-Niedzwiedzka K."/>
            <person name="Martijn J."/>
            <person name="Lind A.E."/>
            <person name="van Eijk R."/>
            <person name="Schleper C."/>
            <person name="Guy L."/>
            <person name="Ettema T.J."/>
        </authorList>
    </citation>
    <scope>NUCLEOTIDE SEQUENCE</scope>
</reference>
<comment type="caution">
    <text evidence="2">The sequence shown here is derived from an EMBL/GenBank/DDBJ whole genome shotgun (WGS) entry which is preliminary data.</text>
</comment>
<organism evidence="2">
    <name type="scientific">marine sediment metagenome</name>
    <dbReference type="NCBI Taxonomy" id="412755"/>
    <lineage>
        <taxon>unclassified sequences</taxon>
        <taxon>metagenomes</taxon>
        <taxon>ecological metagenomes</taxon>
    </lineage>
</organism>
<accession>A0A0F8YVW3</accession>
<proteinExistence type="predicted"/>
<evidence type="ECO:0000256" key="1">
    <source>
        <dbReference type="SAM" id="MobiDB-lite"/>
    </source>
</evidence>
<sequence>MPKRIKKGTGSPGPFKKGFDPGRNLGGRPKGSKNKFSISALQHAMKAVEFNKQQTFMAAWIESAWGDATAMSNIANYMLPRLKSIEGVMATFESSMSDDLAKGIQDKLKERYLSKKK</sequence>